<evidence type="ECO:0000259" key="9">
    <source>
        <dbReference type="PROSITE" id="PS51462"/>
    </source>
</evidence>
<comment type="similarity">
    <text evidence="3">Belongs to the Nudix hydrolase family. NudK subfamily.</text>
</comment>
<feature type="region of interest" description="Disordered" evidence="8">
    <location>
        <begin position="1"/>
        <end position="20"/>
    </location>
</feature>
<comment type="catalytic activity">
    <reaction evidence="1">
        <text>GDP-alpha-D-mannose + H2O = alpha-D-mannose 1-phosphate + GMP + 2 H(+)</text>
        <dbReference type="Rhea" id="RHEA:27978"/>
        <dbReference type="ChEBI" id="CHEBI:15377"/>
        <dbReference type="ChEBI" id="CHEBI:15378"/>
        <dbReference type="ChEBI" id="CHEBI:57527"/>
        <dbReference type="ChEBI" id="CHEBI:58115"/>
        <dbReference type="ChEBI" id="CHEBI:58409"/>
    </reaction>
</comment>
<evidence type="ECO:0000256" key="5">
    <source>
        <dbReference type="ARBA" id="ARBA00022801"/>
    </source>
</evidence>
<gene>
    <name evidence="10" type="ORF">DWV00_22650</name>
</gene>
<evidence type="ECO:0000256" key="8">
    <source>
        <dbReference type="SAM" id="MobiDB-lite"/>
    </source>
</evidence>
<evidence type="ECO:0000313" key="10">
    <source>
        <dbReference type="EMBL" id="RDU96410.1"/>
    </source>
</evidence>
<feature type="domain" description="Nudix hydrolase" evidence="9">
    <location>
        <begin position="50"/>
        <end position="181"/>
    </location>
</feature>
<evidence type="ECO:0000256" key="2">
    <source>
        <dbReference type="ARBA" id="ARBA00001946"/>
    </source>
</evidence>
<evidence type="ECO:0000256" key="1">
    <source>
        <dbReference type="ARBA" id="ARBA00000847"/>
    </source>
</evidence>
<dbReference type="InterPro" id="IPR015797">
    <property type="entry name" value="NUDIX_hydrolase-like_dom_sf"/>
</dbReference>
<dbReference type="GO" id="GO:0016787">
    <property type="term" value="F:hydrolase activity"/>
    <property type="evidence" value="ECO:0007669"/>
    <property type="project" value="UniProtKB-KW"/>
</dbReference>
<name>A0A3D8JU41_9BURK</name>
<evidence type="ECO:0000256" key="4">
    <source>
        <dbReference type="ARBA" id="ARBA00016377"/>
    </source>
</evidence>
<comment type="cofactor">
    <cofactor evidence="2">
        <name>Mg(2+)</name>
        <dbReference type="ChEBI" id="CHEBI:18420"/>
    </cofactor>
</comment>
<protein>
    <recommendedName>
        <fullName evidence="4">GDP-mannose pyrophosphatase</fullName>
    </recommendedName>
    <alternativeName>
        <fullName evidence="6">GDP-mannose hydrolase</fullName>
    </alternativeName>
    <alternativeName>
        <fullName evidence="7">GDPMK</fullName>
    </alternativeName>
</protein>
<comment type="caution">
    <text evidence="10">The sequence shown here is derived from an EMBL/GenBank/DDBJ whole genome shotgun (WGS) entry which is preliminary data.</text>
</comment>
<dbReference type="Gene3D" id="3.90.79.10">
    <property type="entry name" value="Nucleoside Triphosphate Pyrophosphohydrolase"/>
    <property type="match status" value="1"/>
</dbReference>
<evidence type="ECO:0000256" key="6">
    <source>
        <dbReference type="ARBA" id="ARBA00032162"/>
    </source>
</evidence>
<dbReference type="InterPro" id="IPR000086">
    <property type="entry name" value="NUDIX_hydrolase_dom"/>
</dbReference>
<dbReference type="RefSeq" id="WP_115535861.1">
    <property type="nucleotide sequence ID" value="NZ_QRGA01000014.1"/>
</dbReference>
<evidence type="ECO:0000256" key="7">
    <source>
        <dbReference type="ARBA" id="ARBA00032272"/>
    </source>
</evidence>
<evidence type="ECO:0000313" key="11">
    <source>
        <dbReference type="Proteomes" id="UP000256838"/>
    </source>
</evidence>
<dbReference type="GO" id="GO:0019693">
    <property type="term" value="P:ribose phosphate metabolic process"/>
    <property type="evidence" value="ECO:0007669"/>
    <property type="project" value="TreeGrafter"/>
</dbReference>
<dbReference type="SUPFAM" id="SSF55811">
    <property type="entry name" value="Nudix"/>
    <property type="match status" value="1"/>
</dbReference>
<accession>A0A3D8JU41</accession>
<sequence length="215" mass="23932">MAQPSDPNSPHHHASLTETRIGGESAYDGNFLKVKRDTVRLPDGKETTREYVVHSGAVMVIPLFDDGRVLLERQFRYPIGKVMTEFPAGKLDPNEGALACAERELREETGYSARDYTFLTRIHPIISYSTEFIDIFLARGLTEGERKLDEGEFLEIFTADAAQVGEWIRTGEITDVKTIIGHFWLEKVLSGAWQPDRQEPPLPVMPGSAGSAPSA</sequence>
<dbReference type="GO" id="GO:0006753">
    <property type="term" value="P:nucleoside phosphate metabolic process"/>
    <property type="evidence" value="ECO:0007669"/>
    <property type="project" value="TreeGrafter"/>
</dbReference>
<proteinExistence type="inferred from homology"/>
<dbReference type="GO" id="GO:0005829">
    <property type="term" value="C:cytosol"/>
    <property type="evidence" value="ECO:0007669"/>
    <property type="project" value="TreeGrafter"/>
</dbReference>
<dbReference type="Proteomes" id="UP000256838">
    <property type="component" value="Unassembled WGS sequence"/>
</dbReference>
<dbReference type="PANTHER" id="PTHR11839:SF18">
    <property type="entry name" value="NUDIX HYDROLASE DOMAIN-CONTAINING PROTEIN"/>
    <property type="match status" value="1"/>
</dbReference>
<organism evidence="10 11">
    <name type="scientific">Trinickia dinghuensis</name>
    <dbReference type="NCBI Taxonomy" id="2291023"/>
    <lineage>
        <taxon>Bacteria</taxon>
        <taxon>Pseudomonadati</taxon>
        <taxon>Pseudomonadota</taxon>
        <taxon>Betaproteobacteria</taxon>
        <taxon>Burkholderiales</taxon>
        <taxon>Burkholderiaceae</taxon>
        <taxon>Trinickia</taxon>
    </lineage>
</organism>
<evidence type="ECO:0000256" key="3">
    <source>
        <dbReference type="ARBA" id="ARBA00007275"/>
    </source>
</evidence>
<reference evidence="10 11" key="1">
    <citation type="submission" date="2018-08" db="EMBL/GenBank/DDBJ databases">
        <title>Paraburkholderia sp. DHOM06 isolated from forest soil.</title>
        <authorList>
            <person name="Gao Z.-H."/>
            <person name="Qiu L.-H."/>
        </authorList>
    </citation>
    <scope>NUCLEOTIDE SEQUENCE [LARGE SCALE GENOMIC DNA]</scope>
    <source>
        <strain evidence="10 11">DHOM06</strain>
    </source>
</reference>
<dbReference type="PROSITE" id="PS00893">
    <property type="entry name" value="NUDIX_BOX"/>
    <property type="match status" value="1"/>
</dbReference>
<dbReference type="InterPro" id="IPR020084">
    <property type="entry name" value="NUDIX_hydrolase_CS"/>
</dbReference>
<feature type="region of interest" description="Disordered" evidence="8">
    <location>
        <begin position="196"/>
        <end position="215"/>
    </location>
</feature>
<keyword evidence="5 10" id="KW-0378">Hydrolase</keyword>
<dbReference type="AlphaFoldDB" id="A0A3D8JU41"/>
<dbReference type="Pfam" id="PF00293">
    <property type="entry name" value="NUDIX"/>
    <property type="match status" value="1"/>
</dbReference>
<dbReference type="PROSITE" id="PS51462">
    <property type="entry name" value="NUDIX"/>
    <property type="match status" value="1"/>
</dbReference>
<keyword evidence="11" id="KW-1185">Reference proteome</keyword>
<dbReference type="EMBL" id="QRGA01000014">
    <property type="protein sequence ID" value="RDU96410.1"/>
    <property type="molecule type" value="Genomic_DNA"/>
</dbReference>
<dbReference type="PANTHER" id="PTHR11839">
    <property type="entry name" value="UDP/ADP-SUGAR PYROPHOSPHATASE"/>
    <property type="match status" value="1"/>
</dbReference>
<dbReference type="OrthoDB" id="9806150at2"/>